<comment type="caution">
    <text evidence="11">The sequence shown here is derived from an EMBL/GenBank/DDBJ whole genome shotgun (WGS) entry which is preliminary data.</text>
</comment>
<comment type="catalytic activity">
    <reaction evidence="10">
        <text>[protein]-C-terminal S-[(2E,6E)-farnesyl]-L-cysteine + S-adenosyl-L-methionine = [protein]-C-terminal S-[(2E,6E)-farnesyl]-L-cysteine methyl ester + S-adenosyl-L-homocysteine</text>
        <dbReference type="Rhea" id="RHEA:21672"/>
        <dbReference type="Rhea" id="RHEA-COMP:12125"/>
        <dbReference type="Rhea" id="RHEA-COMP:12126"/>
        <dbReference type="ChEBI" id="CHEBI:57856"/>
        <dbReference type="ChEBI" id="CHEBI:59789"/>
        <dbReference type="ChEBI" id="CHEBI:90510"/>
        <dbReference type="ChEBI" id="CHEBI:90511"/>
        <dbReference type="EC" id="2.1.1.100"/>
    </reaction>
</comment>
<keyword evidence="8 10" id="KW-1133">Transmembrane helix</keyword>
<evidence type="ECO:0000313" key="11">
    <source>
        <dbReference type="EMBL" id="PAV20939.1"/>
    </source>
</evidence>
<keyword evidence="4 10" id="KW-0489">Methyltransferase</keyword>
<dbReference type="InParanoid" id="A0A286UN17"/>
<dbReference type="FunCoup" id="A0A286UN17">
    <property type="interactions" value="242"/>
</dbReference>
<evidence type="ECO:0000256" key="10">
    <source>
        <dbReference type="RuleBase" id="RU362022"/>
    </source>
</evidence>
<dbReference type="PANTHER" id="PTHR12714">
    <property type="entry name" value="PROTEIN-S ISOPRENYLCYSTEINE O-METHYLTRANSFERASE"/>
    <property type="match status" value="1"/>
</dbReference>
<keyword evidence="12" id="KW-1185">Reference proteome</keyword>
<evidence type="ECO:0000256" key="3">
    <source>
        <dbReference type="ARBA" id="ARBA00012151"/>
    </source>
</evidence>
<feature type="transmembrane region" description="Helical" evidence="10">
    <location>
        <begin position="62"/>
        <end position="82"/>
    </location>
</feature>
<comment type="caution">
    <text evidence="10">Lacks conserved residue(s) required for the propagation of feature annotation.</text>
</comment>
<dbReference type="Proteomes" id="UP000217199">
    <property type="component" value="Unassembled WGS sequence"/>
</dbReference>
<evidence type="ECO:0000256" key="2">
    <source>
        <dbReference type="ARBA" id="ARBA00009140"/>
    </source>
</evidence>
<sequence>MSYGSDDDFALKLRQRGERLSGTSEGSHFQKLNGHKTINDALDMHPVGPSQPHGRLPNTPGAVSLISFLLGGLCFLSLKVFFSKLQYLNSNLDDDTQAGWWWSTPQLGFFLGAWSFFHWAEFSVTAGWNREKCSIDSFLLDNGSLYHIAHGTALTEYLLSLYFLPTWKAYPYVSSIGILFTIIGQALRSGAMIHATTNFSHMVAFEKAAKHQLVTDGVYAWFRHPSYAGFFYWALGTQLVLQNPVSFVLYSILLWRFFYYRIRTEERALINFFGKEYEQYRKRVGTRIPFVP</sequence>
<evidence type="ECO:0000256" key="4">
    <source>
        <dbReference type="ARBA" id="ARBA00022603"/>
    </source>
</evidence>
<keyword evidence="9 10" id="KW-0472">Membrane</keyword>
<feature type="transmembrane region" description="Helical" evidence="10">
    <location>
        <begin position="230"/>
        <end position="255"/>
    </location>
</feature>
<dbReference type="EC" id="2.1.1.100" evidence="3 10"/>
<name>A0A286UN17_9AGAM</name>
<dbReference type="EMBL" id="NBII01000003">
    <property type="protein sequence ID" value="PAV20939.1"/>
    <property type="molecule type" value="Genomic_DNA"/>
</dbReference>
<feature type="transmembrane region" description="Helical" evidence="10">
    <location>
        <begin position="169"/>
        <end position="187"/>
    </location>
</feature>
<dbReference type="InterPro" id="IPR025770">
    <property type="entry name" value="PPMT_MeTrfase"/>
</dbReference>
<comment type="similarity">
    <text evidence="2 10">Belongs to the class VI-like SAM-binding methyltransferase superfamily. Isoprenylcysteine carboxyl methyltransferase family.</text>
</comment>
<comment type="subcellular location">
    <subcellularLocation>
        <location evidence="10">Endoplasmic reticulum membrane</location>
        <topology evidence="10">Multi-pass membrane protein</topology>
    </subcellularLocation>
    <subcellularLocation>
        <location evidence="1">Membrane</location>
        <topology evidence="1">Multi-pass membrane protein</topology>
    </subcellularLocation>
</comment>
<dbReference type="STRING" id="2282107.A0A286UN17"/>
<dbReference type="GO" id="GO:0005789">
    <property type="term" value="C:endoplasmic reticulum membrane"/>
    <property type="evidence" value="ECO:0007669"/>
    <property type="project" value="UniProtKB-SubCell"/>
</dbReference>
<dbReference type="AlphaFoldDB" id="A0A286UN17"/>
<accession>A0A286UN17</accession>
<dbReference type="PROSITE" id="PS51564">
    <property type="entry name" value="SAM_ICMT"/>
    <property type="match status" value="1"/>
</dbReference>
<dbReference type="Gene3D" id="1.20.120.1630">
    <property type="match status" value="1"/>
</dbReference>
<dbReference type="PANTHER" id="PTHR12714:SF9">
    <property type="entry name" value="PROTEIN-S-ISOPRENYLCYSTEINE O-METHYLTRANSFERASE"/>
    <property type="match status" value="1"/>
</dbReference>
<dbReference type="InterPro" id="IPR007269">
    <property type="entry name" value="ICMT_MeTrfase"/>
</dbReference>
<organism evidence="11 12">
    <name type="scientific">Pyrrhoderma noxium</name>
    <dbReference type="NCBI Taxonomy" id="2282107"/>
    <lineage>
        <taxon>Eukaryota</taxon>
        <taxon>Fungi</taxon>
        <taxon>Dikarya</taxon>
        <taxon>Basidiomycota</taxon>
        <taxon>Agaricomycotina</taxon>
        <taxon>Agaricomycetes</taxon>
        <taxon>Hymenochaetales</taxon>
        <taxon>Hymenochaetaceae</taxon>
        <taxon>Pyrrhoderma</taxon>
    </lineage>
</organism>
<dbReference type="GO" id="GO:0032259">
    <property type="term" value="P:methylation"/>
    <property type="evidence" value="ECO:0007669"/>
    <property type="project" value="UniProtKB-KW"/>
</dbReference>
<protein>
    <recommendedName>
        <fullName evidence="3 10">Protein-S-isoprenylcysteine O-methyltransferase</fullName>
        <ecNumber evidence="3 10">2.1.1.100</ecNumber>
    </recommendedName>
</protein>
<dbReference type="Pfam" id="PF04140">
    <property type="entry name" value="ICMT"/>
    <property type="match status" value="1"/>
</dbReference>
<dbReference type="GO" id="GO:0004671">
    <property type="term" value="F:protein C-terminal S-isoprenylcysteine carboxyl O-methyltransferase activity"/>
    <property type="evidence" value="ECO:0007669"/>
    <property type="project" value="UniProtKB-EC"/>
</dbReference>
<evidence type="ECO:0000256" key="1">
    <source>
        <dbReference type="ARBA" id="ARBA00004141"/>
    </source>
</evidence>
<keyword evidence="5" id="KW-0808">Transferase</keyword>
<evidence type="ECO:0000313" key="12">
    <source>
        <dbReference type="Proteomes" id="UP000217199"/>
    </source>
</evidence>
<evidence type="ECO:0000256" key="5">
    <source>
        <dbReference type="ARBA" id="ARBA00022679"/>
    </source>
</evidence>
<gene>
    <name evidence="11" type="ORF">PNOK_0356600</name>
</gene>
<evidence type="ECO:0000256" key="7">
    <source>
        <dbReference type="ARBA" id="ARBA00022692"/>
    </source>
</evidence>
<keyword evidence="6 10" id="KW-0949">S-adenosyl-L-methionine</keyword>
<dbReference type="OrthoDB" id="422086at2759"/>
<proteinExistence type="inferred from homology"/>
<evidence type="ECO:0000256" key="6">
    <source>
        <dbReference type="ARBA" id="ARBA00022691"/>
    </source>
</evidence>
<evidence type="ECO:0000256" key="8">
    <source>
        <dbReference type="ARBA" id="ARBA00022989"/>
    </source>
</evidence>
<reference evidence="11 12" key="1">
    <citation type="journal article" date="2017" name="Mol. Ecol.">
        <title>Comparative and population genomic landscape of Phellinus noxius: A hypervariable fungus causing root rot in trees.</title>
        <authorList>
            <person name="Chung C.L."/>
            <person name="Lee T.J."/>
            <person name="Akiba M."/>
            <person name="Lee H.H."/>
            <person name="Kuo T.H."/>
            <person name="Liu D."/>
            <person name="Ke H.M."/>
            <person name="Yokoi T."/>
            <person name="Roa M.B."/>
            <person name="Lu M.J."/>
            <person name="Chang Y.Y."/>
            <person name="Ann P.J."/>
            <person name="Tsai J.N."/>
            <person name="Chen C.Y."/>
            <person name="Tzean S.S."/>
            <person name="Ota Y."/>
            <person name="Hattori T."/>
            <person name="Sahashi N."/>
            <person name="Liou R.F."/>
            <person name="Kikuchi T."/>
            <person name="Tsai I.J."/>
        </authorList>
    </citation>
    <scope>NUCLEOTIDE SEQUENCE [LARGE SCALE GENOMIC DNA]</scope>
    <source>
        <strain evidence="11 12">FFPRI411160</strain>
    </source>
</reference>
<keyword evidence="10" id="KW-0256">Endoplasmic reticulum</keyword>
<keyword evidence="7 10" id="KW-0812">Transmembrane</keyword>
<evidence type="ECO:0000256" key="9">
    <source>
        <dbReference type="ARBA" id="ARBA00023136"/>
    </source>
</evidence>